<dbReference type="InterPro" id="IPR011047">
    <property type="entry name" value="Quinoprotein_ADH-like_sf"/>
</dbReference>
<evidence type="ECO:0000256" key="3">
    <source>
        <dbReference type="ARBA" id="ARBA00023237"/>
    </source>
</evidence>
<evidence type="ECO:0000313" key="7">
    <source>
        <dbReference type="EMBL" id="NOL49610.1"/>
    </source>
</evidence>
<sequence>MKAQTLKRFALTVGAVLSLSACGMFSNDSRYEPVDLTEYTATVQPGVIWSSAIGSGSGYGFAPALSANSVFAATPDGSVVRLNAATGATEWRVKLDKELAGGVGVGEGLVAVTTRDGFVIVLDEANGQKRWESRTSTIARTPPVVGNGVVIVRADDFRVQAYKVADGSLSWSYVRTNPDLSLKTNTRMLLVDAQTVLVAVPTGRLVAINTSNGRVMQEMFSAVAKGPMDLDSVTDVVGQPVVYGNDICFASYQGNVVCYQITHQGLVRRWSQPFSTSVGVDGTANAVIGAAIDGTVEVFARQDGSVVWKDQTLKNRGLTNPVVFNNHVVVADYEGYAHFYDFNTGKLEGRVSLGDSDPVVSPLLVTSVGVIAQTGDGKLVLFGVK</sequence>
<dbReference type="Proteomes" id="UP000541421">
    <property type="component" value="Unassembled WGS sequence"/>
</dbReference>
<protein>
    <recommendedName>
        <fullName evidence="4">Outer membrane protein assembly factor BamB</fullName>
    </recommendedName>
</protein>
<gene>
    <name evidence="4 7" type="primary">bamB</name>
    <name evidence="7" type="ORF">HKX40_05615</name>
</gene>
<dbReference type="PROSITE" id="PS51257">
    <property type="entry name" value="PROKAR_LIPOPROTEIN"/>
    <property type="match status" value="1"/>
</dbReference>
<evidence type="ECO:0000256" key="4">
    <source>
        <dbReference type="HAMAP-Rule" id="MF_00923"/>
    </source>
</evidence>
<evidence type="ECO:0000313" key="8">
    <source>
        <dbReference type="Proteomes" id="UP000541421"/>
    </source>
</evidence>
<dbReference type="Pfam" id="PF13360">
    <property type="entry name" value="PQQ_2"/>
    <property type="match status" value="1"/>
</dbReference>
<evidence type="ECO:0000256" key="2">
    <source>
        <dbReference type="ARBA" id="ARBA00023136"/>
    </source>
</evidence>
<comment type="subunit">
    <text evidence="4">Part of the Bam complex.</text>
</comment>
<dbReference type="SUPFAM" id="SSF50998">
    <property type="entry name" value="Quinoprotein alcohol dehydrogenase-like"/>
    <property type="match status" value="1"/>
</dbReference>
<name>A0A7Y4L9T8_9BURK</name>
<feature type="chain" id="PRO_5031642009" description="Outer membrane protein assembly factor BamB" evidence="5">
    <location>
        <begin position="27"/>
        <end position="385"/>
    </location>
</feature>
<dbReference type="Gene3D" id="2.130.10.10">
    <property type="entry name" value="YVTN repeat-like/Quinoprotein amine dehydrogenase"/>
    <property type="match status" value="1"/>
</dbReference>
<dbReference type="HAMAP" id="MF_00923">
    <property type="entry name" value="OM_assembly_BamB"/>
    <property type="match status" value="1"/>
</dbReference>
<proteinExistence type="inferred from homology"/>
<dbReference type="NCBIfam" id="TIGR03300">
    <property type="entry name" value="assembly_YfgL"/>
    <property type="match status" value="1"/>
</dbReference>
<dbReference type="PANTHER" id="PTHR34512:SF30">
    <property type="entry name" value="OUTER MEMBRANE PROTEIN ASSEMBLY FACTOR BAMB"/>
    <property type="match status" value="1"/>
</dbReference>
<dbReference type="AlphaFoldDB" id="A0A7Y4L9T8"/>
<organism evidence="7 8">
    <name type="scientific">Pelistega europaea</name>
    <dbReference type="NCBI Taxonomy" id="106147"/>
    <lineage>
        <taxon>Bacteria</taxon>
        <taxon>Pseudomonadati</taxon>
        <taxon>Pseudomonadota</taxon>
        <taxon>Betaproteobacteria</taxon>
        <taxon>Burkholderiales</taxon>
        <taxon>Alcaligenaceae</taxon>
        <taxon>Pelistega</taxon>
    </lineage>
</organism>
<dbReference type="RefSeq" id="WP_171588593.1">
    <property type="nucleotide sequence ID" value="NZ_JABGBO010000005.1"/>
</dbReference>
<accession>A0A7Y4L9T8</accession>
<dbReference type="GO" id="GO:0009279">
    <property type="term" value="C:cell outer membrane"/>
    <property type="evidence" value="ECO:0007669"/>
    <property type="project" value="UniProtKB-SubCell"/>
</dbReference>
<evidence type="ECO:0000256" key="1">
    <source>
        <dbReference type="ARBA" id="ARBA00022729"/>
    </source>
</evidence>
<comment type="caution">
    <text evidence="7">The sequence shown here is derived from an EMBL/GenBank/DDBJ whole genome shotgun (WGS) entry which is preliminary data.</text>
</comment>
<dbReference type="InterPro" id="IPR018391">
    <property type="entry name" value="PQQ_b-propeller_rpt"/>
</dbReference>
<dbReference type="GO" id="GO:0051205">
    <property type="term" value="P:protein insertion into membrane"/>
    <property type="evidence" value="ECO:0007669"/>
    <property type="project" value="UniProtKB-UniRule"/>
</dbReference>
<keyword evidence="4" id="KW-0564">Palmitate</keyword>
<comment type="function">
    <text evidence="4">Part of the outer membrane protein assembly complex, which is involved in assembly and insertion of beta-barrel proteins into the outer membrane.</text>
</comment>
<dbReference type="InterPro" id="IPR002372">
    <property type="entry name" value="PQQ_rpt_dom"/>
</dbReference>
<keyword evidence="8" id="KW-1185">Reference proteome</keyword>
<comment type="subcellular location">
    <subcellularLocation>
        <location evidence="4">Cell outer membrane</location>
        <topology evidence="4">Lipid-anchor</topology>
    </subcellularLocation>
</comment>
<keyword evidence="1 4" id="KW-0732">Signal</keyword>
<dbReference type="PANTHER" id="PTHR34512">
    <property type="entry name" value="CELL SURFACE PROTEIN"/>
    <property type="match status" value="1"/>
</dbReference>
<dbReference type="InterPro" id="IPR015943">
    <property type="entry name" value="WD40/YVTN_repeat-like_dom_sf"/>
</dbReference>
<keyword evidence="2 4" id="KW-0472">Membrane</keyword>
<dbReference type="SMART" id="SM00564">
    <property type="entry name" value="PQQ"/>
    <property type="match status" value="5"/>
</dbReference>
<comment type="similarity">
    <text evidence="4">Belongs to the BamB family.</text>
</comment>
<feature type="domain" description="Pyrrolo-quinoline quinone repeat" evidence="6">
    <location>
        <begin position="76"/>
        <end position="309"/>
    </location>
</feature>
<evidence type="ECO:0000259" key="6">
    <source>
        <dbReference type="Pfam" id="PF13360"/>
    </source>
</evidence>
<keyword evidence="4" id="KW-0449">Lipoprotein</keyword>
<feature type="signal peptide" evidence="5">
    <location>
        <begin position="1"/>
        <end position="26"/>
    </location>
</feature>
<keyword evidence="3 4" id="KW-0998">Cell outer membrane</keyword>
<reference evidence="7 8" key="1">
    <citation type="submission" date="2020-05" db="EMBL/GenBank/DDBJ databases">
        <authorList>
            <person name="Niu N."/>
        </authorList>
    </citation>
    <scope>NUCLEOTIDE SEQUENCE [LARGE SCALE GENOMIC DNA]</scope>
    <source>
        <strain evidence="7 8">LMG10982</strain>
    </source>
</reference>
<dbReference type="InterPro" id="IPR017687">
    <property type="entry name" value="BamB"/>
</dbReference>
<dbReference type="EMBL" id="JABGBO010000005">
    <property type="protein sequence ID" value="NOL49610.1"/>
    <property type="molecule type" value="Genomic_DNA"/>
</dbReference>
<dbReference type="GO" id="GO:0043165">
    <property type="term" value="P:Gram-negative-bacterium-type cell outer membrane assembly"/>
    <property type="evidence" value="ECO:0007669"/>
    <property type="project" value="UniProtKB-UniRule"/>
</dbReference>
<evidence type="ECO:0000256" key="5">
    <source>
        <dbReference type="SAM" id="SignalP"/>
    </source>
</evidence>